<evidence type="ECO:0000256" key="4">
    <source>
        <dbReference type="ARBA" id="ARBA00022989"/>
    </source>
</evidence>
<evidence type="ECO:0000313" key="7">
    <source>
        <dbReference type="EMBL" id="MFC7316546.1"/>
    </source>
</evidence>
<evidence type="ECO:0000256" key="1">
    <source>
        <dbReference type="ARBA" id="ARBA00004651"/>
    </source>
</evidence>
<keyword evidence="4 6" id="KW-1133">Transmembrane helix</keyword>
<feature type="transmembrane region" description="Helical" evidence="6">
    <location>
        <begin position="321"/>
        <end position="348"/>
    </location>
</feature>
<comment type="caution">
    <text evidence="7">The sequence shown here is derived from an EMBL/GenBank/DDBJ whole genome shotgun (WGS) entry which is preliminary data.</text>
</comment>
<dbReference type="InterPro" id="IPR050833">
    <property type="entry name" value="Poly_Biosynth_Transport"/>
</dbReference>
<feature type="transmembrane region" description="Helical" evidence="6">
    <location>
        <begin position="290"/>
        <end position="309"/>
    </location>
</feature>
<evidence type="ECO:0000256" key="2">
    <source>
        <dbReference type="ARBA" id="ARBA00022475"/>
    </source>
</evidence>
<dbReference type="EMBL" id="JBHTBF010000002">
    <property type="protein sequence ID" value="MFC7316546.1"/>
    <property type="molecule type" value="Genomic_DNA"/>
</dbReference>
<dbReference type="InterPro" id="IPR002797">
    <property type="entry name" value="Polysacc_synth"/>
</dbReference>
<evidence type="ECO:0000313" key="8">
    <source>
        <dbReference type="Proteomes" id="UP001596547"/>
    </source>
</evidence>
<feature type="transmembrane region" description="Helical" evidence="6">
    <location>
        <begin position="442"/>
        <end position="461"/>
    </location>
</feature>
<feature type="transmembrane region" description="Helical" evidence="6">
    <location>
        <begin position="233"/>
        <end position="257"/>
    </location>
</feature>
<protein>
    <submittedName>
        <fullName evidence="7">Oligosaccharide flippase family protein</fullName>
    </submittedName>
</protein>
<gene>
    <name evidence="7" type="ORF">ACFQPE_06995</name>
</gene>
<evidence type="ECO:0000256" key="6">
    <source>
        <dbReference type="SAM" id="Phobius"/>
    </source>
</evidence>
<accession>A0ABD6A7H5</accession>
<evidence type="ECO:0000256" key="5">
    <source>
        <dbReference type="ARBA" id="ARBA00023136"/>
    </source>
</evidence>
<feature type="transmembrane region" description="Helical" evidence="6">
    <location>
        <begin position="409"/>
        <end position="430"/>
    </location>
</feature>
<sequence>MGLFAVGKGISTAMGFLLNLLLTRSTTTAAYGAYAYAWTLITIIEVFADLGSSKSVLRYMPDFKEDSENRSYILGLGYVTGVSTSLVIALGIYISAPVISSLTLNSSLFEDVLRVFALVLPFNSVGNVARESLRGSGHIDEHIIARQVIPPVLRVLTVGIGLVVGYSIIGLVATLVVAAAIAMVVAVAIATSHDLLQPSFTISRTGVNKFYRTAVPLAFRDIGTFLYSRVDVLMLGILLGANAVGIYNVPVLLAGVLSLPLTGINQLFPAVAGELFANDDRQTLQILHHVIVRWSFSTTVLIGAVIGIFRTDILALFGVKYVAGGTVLMLFILAYLIDSIAAGSAYVLMMSDHQWILFVNQWTFGIVNVTLNYVLIPRFGIQGAAIATVISYILMNMARIIELWYYEGIFPYSITLAKPILANIGALIAIRSTAAFLEGLTAIATGGIVGIIVFGVLLYGLGIEQQDREIFAQIRGAF</sequence>
<comment type="subcellular location">
    <subcellularLocation>
        <location evidence="1">Cell membrane</location>
        <topology evidence="1">Multi-pass membrane protein</topology>
    </subcellularLocation>
</comment>
<feature type="transmembrane region" description="Helical" evidence="6">
    <location>
        <begin position="72"/>
        <end position="96"/>
    </location>
</feature>
<keyword evidence="5 6" id="KW-0472">Membrane</keyword>
<dbReference type="Proteomes" id="UP001596547">
    <property type="component" value="Unassembled WGS sequence"/>
</dbReference>
<dbReference type="RefSeq" id="WP_276304191.1">
    <property type="nucleotide sequence ID" value="NZ_CP119992.1"/>
</dbReference>
<feature type="transmembrane region" description="Helical" evidence="6">
    <location>
        <begin position="163"/>
        <end position="189"/>
    </location>
</feature>
<dbReference type="GeneID" id="79316815"/>
<dbReference type="Pfam" id="PF01943">
    <property type="entry name" value="Polysacc_synt"/>
    <property type="match status" value="1"/>
</dbReference>
<dbReference type="GO" id="GO:0005886">
    <property type="term" value="C:plasma membrane"/>
    <property type="evidence" value="ECO:0007669"/>
    <property type="project" value="UniProtKB-SubCell"/>
</dbReference>
<feature type="transmembrane region" description="Helical" evidence="6">
    <location>
        <begin position="379"/>
        <end position="397"/>
    </location>
</feature>
<reference evidence="7 8" key="1">
    <citation type="journal article" date="2019" name="Int. J. Syst. Evol. Microbiol.">
        <title>The Global Catalogue of Microorganisms (GCM) 10K type strain sequencing project: providing services to taxonomists for standard genome sequencing and annotation.</title>
        <authorList>
            <consortium name="The Broad Institute Genomics Platform"/>
            <consortium name="The Broad Institute Genome Sequencing Center for Infectious Disease"/>
            <person name="Wu L."/>
            <person name="Ma J."/>
        </authorList>
    </citation>
    <scope>NUCLEOTIDE SEQUENCE [LARGE SCALE GENOMIC DNA]</scope>
    <source>
        <strain evidence="7 8">PSR21</strain>
    </source>
</reference>
<organism evidence="7 8">
    <name type="scientific">Halomarina halobia</name>
    <dbReference type="NCBI Taxonomy" id="3033386"/>
    <lineage>
        <taxon>Archaea</taxon>
        <taxon>Methanobacteriati</taxon>
        <taxon>Methanobacteriota</taxon>
        <taxon>Stenosarchaea group</taxon>
        <taxon>Halobacteria</taxon>
        <taxon>Halobacteriales</taxon>
        <taxon>Natronomonadaceae</taxon>
        <taxon>Halomarina</taxon>
    </lineage>
</organism>
<evidence type="ECO:0000256" key="3">
    <source>
        <dbReference type="ARBA" id="ARBA00022692"/>
    </source>
</evidence>
<proteinExistence type="predicted"/>
<name>A0ABD6A7H5_9EURY</name>
<keyword evidence="8" id="KW-1185">Reference proteome</keyword>
<dbReference type="PANTHER" id="PTHR30250">
    <property type="entry name" value="PST FAMILY PREDICTED COLANIC ACID TRANSPORTER"/>
    <property type="match status" value="1"/>
</dbReference>
<keyword evidence="3 6" id="KW-0812">Transmembrane</keyword>
<feature type="transmembrane region" description="Helical" evidence="6">
    <location>
        <begin position="355"/>
        <end position="373"/>
    </location>
</feature>
<keyword evidence="2" id="KW-1003">Cell membrane</keyword>
<feature type="transmembrane region" description="Helical" evidence="6">
    <location>
        <begin position="31"/>
        <end position="51"/>
    </location>
</feature>
<dbReference type="AlphaFoldDB" id="A0ABD6A7H5"/>
<dbReference type="PANTHER" id="PTHR30250:SF27">
    <property type="entry name" value="POLYSACCHARIDE BIOSYNTHESIS PROTEIN"/>
    <property type="match status" value="1"/>
</dbReference>